<feature type="transmembrane region" description="Helical" evidence="6">
    <location>
        <begin position="17"/>
        <end position="37"/>
    </location>
</feature>
<gene>
    <name evidence="8" type="ORF">VE01_09231</name>
</gene>
<evidence type="ECO:0000313" key="8">
    <source>
        <dbReference type="EMBL" id="OBT93160.1"/>
    </source>
</evidence>
<proteinExistence type="inferred from homology"/>
<keyword evidence="9" id="KW-1185">Reference proteome</keyword>
<dbReference type="AlphaFoldDB" id="A0A1B8GBG9"/>
<dbReference type="GO" id="GO:0016020">
    <property type="term" value="C:membrane"/>
    <property type="evidence" value="ECO:0007669"/>
    <property type="project" value="UniProtKB-SubCell"/>
</dbReference>
<dbReference type="InterPro" id="IPR052337">
    <property type="entry name" value="SAT4-like"/>
</dbReference>
<dbReference type="PANTHER" id="PTHR33048">
    <property type="entry name" value="PTH11-LIKE INTEGRAL MEMBRANE PROTEIN (AFU_ORTHOLOGUE AFUA_5G11245)"/>
    <property type="match status" value="1"/>
</dbReference>
<feature type="transmembrane region" description="Helical" evidence="6">
    <location>
        <begin position="98"/>
        <end position="119"/>
    </location>
</feature>
<keyword evidence="4 6" id="KW-0472">Membrane</keyword>
<evidence type="ECO:0000313" key="9">
    <source>
        <dbReference type="Proteomes" id="UP000091956"/>
    </source>
</evidence>
<protein>
    <recommendedName>
        <fullName evidence="7">Rhodopsin domain-containing protein</fullName>
    </recommendedName>
</protein>
<dbReference type="STRING" id="342668.A0A1B8GBG9"/>
<reference evidence="9" key="2">
    <citation type="journal article" date="2018" name="Nat. Commun.">
        <title>Extreme sensitivity to ultraviolet light in the fungal pathogen causing white-nose syndrome of bats.</title>
        <authorList>
            <person name="Palmer J.M."/>
            <person name="Drees K.P."/>
            <person name="Foster J.T."/>
            <person name="Lindner D.L."/>
        </authorList>
    </citation>
    <scope>NUCLEOTIDE SEQUENCE [LARGE SCALE GENOMIC DNA]</scope>
    <source>
        <strain evidence="9">UAMH 10579</strain>
    </source>
</reference>
<dbReference type="GeneID" id="28842617"/>
<dbReference type="PANTHER" id="PTHR33048:SF129">
    <property type="entry name" value="INTEGRAL MEMBRANE PROTEIN-RELATED"/>
    <property type="match status" value="1"/>
</dbReference>
<evidence type="ECO:0000256" key="4">
    <source>
        <dbReference type="ARBA" id="ARBA00023136"/>
    </source>
</evidence>
<dbReference type="EMBL" id="KV460257">
    <property type="protein sequence ID" value="OBT93160.1"/>
    <property type="molecule type" value="Genomic_DNA"/>
</dbReference>
<evidence type="ECO:0000256" key="3">
    <source>
        <dbReference type="ARBA" id="ARBA00022989"/>
    </source>
</evidence>
<reference evidence="8 9" key="1">
    <citation type="submission" date="2016-03" db="EMBL/GenBank/DDBJ databases">
        <title>Comparative genomics of Pseudogymnoascus destructans, the fungus causing white-nose syndrome of bats.</title>
        <authorList>
            <person name="Palmer J.M."/>
            <person name="Drees K.P."/>
            <person name="Foster J.T."/>
            <person name="Lindner D.L."/>
        </authorList>
    </citation>
    <scope>NUCLEOTIDE SEQUENCE [LARGE SCALE GENOMIC DNA]</scope>
    <source>
        <strain evidence="8 9">UAMH 10579</strain>
    </source>
</reference>
<dbReference type="InterPro" id="IPR049326">
    <property type="entry name" value="Rhodopsin_dom_fungi"/>
</dbReference>
<dbReference type="Pfam" id="PF20684">
    <property type="entry name" value="Fung_rhodopsin"/>
    <property type="match status" value="1"/>
</dbReference>
<feature type="domain" description="Rhodopsin" evidence="7">
    <location>
        <begin position="37"/>
        <end position="272"/>
    </location>
</feature>
<organism evidence="8 9">
    <name type="scientific">Pseudogymnoascus verrucosus</name>
    <dbReference type="NCBI Taxonomy" id="342668"/>
    <lineage>
        <taxon>Eukaryota</taxon>
        <taxon>Fungi</taxon>
        <taxon>Dikarya</taxon>
        <taxon>Ascomycota</taxon>
        <taxon>Pezizomycotina</taxon>
        <taxon>Leotiomycetes</taxon>
        <taxon>Thelebolales</taxon>
        <taxon>Thelebolaceae</taxon>
        <taxon>Pseudogymnoascus</taxon>
    </lineage>
</organism>
<evidence type="ECO:0000256" key="2">
    <source>
        <dbReference type="ARBA" id="ARBA00022692"/>
    </source>
</evidence>
<feature type="transmembrane region" description="Helical" evidence="6">
    <location>
        <begin position="210"/>
        <end position="230"/>
    </location>
</feature>
<feature type="transmembrane region" description="Helical" evidence="6">
    <location>
        <begin position="58"/>
        <end position="78"/>
    </location>
</feature>
<evidence type="ECO:0000259" key="7">
    <source>
        <dbReference type="Pfam" id="PF20684"/>
    </source>
</evidence>
<evidence type="ECO:0000256" key="6">
    <source>
        <dbReference type="SAM" id="Phobius"/>
    </source>
</evidence>
<comment type="similarity">
    <text evidence="5">Belongs to the SAT4 family.</text>
</comment>
<evidence type="ECO:0000256" key="1">
    <source>
        <dbReference type="ARBA" id="ARBA00004141"/>
    </source>
</evidence>
<dbReference type="RefSeq" id="XP_018126893.1">
    <property type="nucleotide sequence ID" value="XM_018278646.2"/>
</dbReference>
<comment type="subcellular location">
    <subcellularLocation>
        <location evidence="1">Membrane</location>
        <topology evidence="1">Multi-pass membrane protein</topology>
    </subcellularLocation>
</comment>
<feature type="transmembrane region" description="Helical" evidence="6">
    <location>
        <begin position="173"/>
        <end position="198"/>
    </location>
</feature>
<sequence>MALIQDHLPPPDYASRALPLIALQVVLVVFASVFYGLRIYTRARILDTIGTDDWLMGAALFFSFALAVNTCVGTKFGWARHLSAIPRENLSPILQNIFASEILFTLTTSLVKISILFLYLRIAVTKPWKRVIYGSIAFIVIWTIAFCALIIFQCNPVSDYWDPSSKNCYPAEIALFLHGLTNTITDIYVYVLPMRLVWKTNLPKRKRLELVGIFGAGFLVCVAGGIRLYYTIATQTSDDSTWVGYYMYTWEAIEVNLGIVCASAPPLKALTQRILQKHFSPCTDSTPSVGNYQMSSRQNRHRNTFRAKTKGPIGDDVNSAREMDWVDNESQENLAKVHLYKVDATQRV</sequence>
<keyword evidence="3 6" id="KW-1133">Transmembrane helix</keyword>
<feature type="transmembrane region" description="Helical" evidence="6">
    <location>
        <begin position="131"/>
        <end position="153"/>
    </location>
</feature>
<name>A0A1B8GBG9_9PEZI</name>
<keyword evidence="2 6" id="KW-0812">Transmembrane</keyword>
<accession>A0A1B8GBG9</accession>
<dbReference type="Proteomes" id="UP000091956">
    <property type="component" value="Unassembled WGS sequence"/>
</dbReference>
<evidence type="ECO:0000256" key="5">
    <source>
        <dbReference type="ARBA" id="ARBA00038359"/>
    </source>
</evidence>